<comment type="caution">
    <text evidence="1">The sequence shown here is derived from an EMBL/GenBank/DDBJ whole genome shotgun (WGS) entry which is preliminary data.</text>
</comment>
<accession>A0A5N8VRH9</accession>
<dbReference type="EMBL" id="VJZD01000294">
    <property type="protein sequence ID" value="MPY37266.1"/>
    <property type="molecule type" value="Genomic_DNA"/>
</dbReference>
<proteinExistence type="predicted"/>
<evidence type="ECO:0000313" key="2">
    <source>
        <dbReference type="Proteomes" id="UP000325849"/>
    </source>
</evidence>
<keyword evidence="2" id="KW-1185">Reference proteome</keyword>
<name>A0A5N8VRH9_9ACTN</name>
<dbReference type="AlphaFoldDB" id="A0A5N8VRH9"/>
<sequence length="71" mass="7573">MTTYDSLQSIAGHPLTALPVDNEVKLARELLAEIADLNIYDHGHMVGAATGLMLRLRSLVDAVTAERGAGK</sequence>
<organism evidence="1 2">
    <name type="scientific">Streptomyces adustus</name>
    <dbReference type="NCBI Taxonomy" id="1609272"/>
    <lineage>
        <taxon>Bacteria</taxon>
        <taxon>Bacillati</taxon>
        <taxon>Actinomycetota</taxon>
        <taxon>Actinomycetes</taxon>
        <taxon>Kitasatosporales</taxon>
        <taxon>Streptomycetaceae</taxon>
        <taxon>Streptomyces</taxon>
    </lineage>
</organism>
<evidence type="ECO:0000313" key="1">
    <source>
        <dbReference type="EMBL" id="MPY37266.1"/>
    </source>
</evidence>
<reference evidence="1 2" key="1">
    <citation type="submission" date="2019-07" db="EMBL/GenBank/DDBJ databases">
        <title>New species of Amycolatopsis and Streptomyces.</title>
        <authorList>
            <person name="Duangmal K."/>
            <person name="Teo W.F.A."/>
            <person name="Lipun K."/>
        </authorList>
    </citation>
    <scope>NUCLEOTIDE SEQUENCE [LARGE SCALE GENOMIC DNA]</scope>
    <source>
        <strain evidence="1 2">NBRC 109810</strain>
    </source>
</reference>
<dbReference type="RefSeq" id="WP_152894862.1">
    <property type="nucleotide sequence ID" value="NZ_VJZD01000294.1"/>
</dbReference>
<protein>
    <submittedName>
        <fullName evidence="1">Uncharacterized protein</fullName>
    </submittedName>
</protein>
<dbReference type="Proteomes" id="UP000325849">
    <property type="component" value="Unassembled WGS sequence"/>
</dbReference>
<gene>
    <name evidence="1" type="ORF">FNH09_40495</name>
</gene>